<keyword evidence="7 11" id="KW-1133">Transmembrane helix</keyword>
<keyword evidence="8 11" id="KW-0472">Membrane</keyword>
<name>A0A3M0ACX6_9GAMM</name>
<feature type="domain" description="General secretion pathway GspH" evidence="12">
    <location>
        <begin position="43"/>
        <end position="160"/>
    </location>
</feature>
<dbReference type="GO" id="GO:0015628">
    <property type="term" value="P:protein secretion by the type II secretion system"/>
    <property type="evidence" value="ECO:0007669"/>
    <property type="project" value="InterPro"/>
</dbReference>
<evidence type="ECO:0000256" key="9">
    <source>
        <dbReference type="ARBA" id="ARBA00025772"/>
    </source>
</evidence>
<protein>
    <recommendedName>
        <fullName evidence="2">Type II secretion system protein H</fullName>
    </recommendedName>
    <alternativeName>
        <fullName evidence="10">General secretion pathway protein H</fullName>
    </alternativeName>
</protein>
<dbReference type="Pfam" id="PF12019">
    <property type="entry name" value="GspH"/>
    <property type="match status" value="1"/>
</dbReference>
<dbReference type="Gene3D" id="3.55.40.10">
    <property type="entry name" value="minor pseudopilin epsh domain"/>
    <property type="match status" value="1"/>
</dbReference>
<keyword evidence="6 11" id="KW-0812">Transmembrane</keyword>
<proteinExistence type="inferred from homology"/>
<evidence type="ECO:0000313" key="14">
    <source>
        <dbReference type="Proteomes" id="UP000267187"/>
    </source>
</evidence>
<evidence type="ECO:0000256" key="5">
    <source>
        <dbReference type="ARBA" id="ARBA00022519"/>
    </source>
</evidence>
<feature type="transmembrane region" description="Helical" evidence="11">
    <location>
        <begin position="6"/>
        <end position="27"/>
    </location>
</feature>
<dbReference type="InterPro" id="IPR045584">
    <property type="entry name" value="Pilin-like"/>
</dbReference>
<dbReference type="AlphaFoldDB" id="A0A3M0ACX6"/>
<reference evidence="13 14" key="1">
    <citation type="submission" date="2018-10" db="EMBL/GenBank/DDBJ databases">
        <title>Genomic Encyclopedia of Type Strains, Phase IV (KMG-IV): sequencing the most valuable type-strain genomes for metagenomic binning, comparative biology and taxonomic classification.</title>
        <authorList>
            <person name="Goeker M."/>
        </authorList>
    </citation>
    <scope>NUCLEOTIDE SEQUENCE [LARGE SCALE GENOMIC DNA]</scope>
    <source>
        <strain evidence="13 14">DSM 25080</strain>
    </source>
</reference>
<dbReference type="NCBIfam" id="TIGR02532">
    <property type="entry name" value="IV_pilin_GFxxxE"/>
    <property type="match status" value="1"/>
</dbReference>
<keyword evidence="5" id="KW-0997">Cell inner membrane</keyword>
<evidence type="ECO:0000259" key="12">
    <source>
        <dbReference type="Pfam" id="PF12019"/>
    </source>
</evidence>
<dbReference type="InterPro" id="IPR012902">
    <property type="entry name" value="N_methyl_site"/>
</dbReference>
<evidence type="ECO:0000256" key="4">
    <source>
        <dbReference type="ARBA" id="ARBA00022481"/>
    </source>
</evidence>
<dbReference type="Proteomes" id="UP000267187">
    <property type="component" value="Unassembled WGS sequence"/>
</dbReference>
<evidence type="ECO:0000256" key="2">
    <source>
        <dbReference type="ARBA" id="ARBA00021549"/>
    </source>
</evidence>
<keyword evidence="14" id="KW-1185">Reference proteome</keyword>
<keyword evidence="4" id="KW-0488">Methylation</keyword>
<dbReference type="Pfam" id="PF07963">
    <property type="entry name" value="N_methyl"/>
    <property type="match status" value="1"/>
</dbReference>
<dbReference type="EMBL" id="REFJ01000001">
    <property type="protein sequence ID" value="RMA82386.1"/>
    <property type="molecule type" value="Genomic_DNA"/>
</dbReference>
<dbReference type="InterPro" id="IPR022346">
    <property type="entry name" value="T2SS_GspH"/>
</dbReference>
<dbReference type="PROSITE" id="PS00409">
    <property type="entry name" value="PROKAR_NTER_METHYL"/>
    <property type="match status" value="1"/>
</dbReference>
<organism evidence="13 14">
    <name type="scientific">Umboniibacter marinipuniceus</name>
    <dbReference type="NCBI Taxonomy" id="569599"/>
    <lineage>
        <taxon>Bacteria</taxon>
        <taxon>Pseudomonadati</taxon>
        <taxon>Pseudomonadota</taxon>
        <taxon>Gammaproteobacteria</taxon>
        <taxon>Cellvibrionales</taxon>
        <taxon>Cellvibrionaceae</taxon>
        <taxon>Umboniibacter</taxon>
    </lineage>
</organism>
<comment type="similarity">
    <text evidence="9">Belongs to the GSP H family.</text>
</comment>
<evidence type="ECO:0000256" key="1">
    <source>
        <dbReference type="ARBA" id="ARBA00004377"/>
    </source>
</evidence>
<dbReference type="RefSeq" id="WP_170150740.1">
    <property type="nucleotide sequence ID" value="NZ_REFJ01000001.1"/>
</dbReference>
<evidence type="ECO:0000256" key="10">
    <source>
        <dbReference type="ARBA" id="ARBA00030775"/>
    </source>
</evidence>
<evidence type="ECO:0000256" key="6">
    <source>
        <dbReference type="ARBA" id="ARBA00022692"/>
    </source>
</evidence>
<evidence type="ECO:0000256" key="7">
    <source>
        <dbReference type="ARBA" id="ARBA00022989"/>
    </source>
</evidence>
<dbReference type="SUPFAM" id="SSF54523">
    <property type="entry name" value="Pili subunits"/>
    <property type="match status" value="1"/>
</dbReference>
<evidence type="ECO:0000256" key="11">
    <source>
        <dbReference type="SAM" id="Phobius"/>
    </source>
</evidence>
<dbReference type="GO" id="GO:0005886">
    <property type="term" value="C:plasma membrane"/>
    <property type="evidence" value="ECO:0007669"/>
    <property type="project" value="UniProtKB-SubCell"/>
</dbReference>
<evidence type="ECO:0000313" key="13">
    <source>
        <dbReference type="EMBL" id="RMA82386.1"/>
    </source>
</evidence>
<comment type="caution">
    <text evidence="13">The sequence shown here is derived from an EMBL/GenBank/DDBJ whole genome shotgun (WGS) entry which is preliminary data.</text>
</comment>
<gene>
    <name evidence="13" type="ORF">DFR27_0335</name>
</gene>
<evidence type="ECO:0000256" key="8">
    <source>
        <dbReference type="ARBA" id="ARBA00023136"/>
    </source>
</evidence>
<comment type="subcellular location">
    <subcellularLocation>
        <location evidence="1">Cell inner membrane</location>
        <topology evidence="1">Single-pass membrane protein</topology>
    </subcellularLocation>
</comment>
<accession>A0A3M0ACX6</accession>
<dbReference type="GO" id="GO:0015627">
    <property type="term" value="C:type II protein secretion system complex"/>
    <property type="evidence" value="ECO:0007669"/>
    <property type="project" value="InterPro"/>
</dbReference>
<sequence length="174" mass="18110">MKQHQGFSLVELLIILVILGITASIALPRFQAWAAQSQQRAVALQLQSGISVARQEAIKRRAEVWVKPNGSTSADWSNGFFVATSDSTSFADCTAASADTSCLFVSEAFSDVTITAAVNEIVYGANGRSDVASDASSTNDSFEVCASTVSGLNSSDVTLKLSGGTELSTGDACS</sequence>
<evidence type="ECO:0000256" key="3">
    <source>
        <dbReference type="ARBA" id="ARBA00022475"/>
    </source>
</evidence>
<keyword evidence="3" id="KW-1003">Cell membrane</keyword>